<dbReference type="GO" id="GO:0003677">
    <property type="term" value="F:DNA binding"/>
    <property type="evidence" value="ECO:0007669"/>
    <property type="project" value="UniProtKB-KW"/>
</dbReference>
<dbReference type="CDD" id="cd08414">
    <property type="entry name" value="PBP2_LTTR_aromatics_like"/>
    <property type="match status" value="1"/>
</dbReference>
<proteinExistence type="inferred from homology"/>
<dbReference type="EMBL" id="RFFH01000003">
    <property type="protein sequence ID" value="RMI33209.1"/>
    <property type="molecule type" value="Genomic_DNA"/>
</dbReference>
<dbReference type="FunFam" id="1.10.10.10:FF:000001">
    <property type="entry name" value="LysR family transcriptional regulator"/>
    <property type="match status" value="1"/>
</dbReference>
<dbReference type="PANTHER" id="PTHR30346:SF0">
    <property type="entry name" value="HCA OPERON TRANSCRIPTIONAL ACTIVATOR HCAR"/>
    <property type="match status" value="1"/>
</dbReference>
<name>A0A3M2L6D2_9NOCA</name>
<evidence type="ECO:0000259" key="6">
    <source>
        <dbReference type="PROSITE" id="PS50931"/>
    </source>
</evidence>
<gene>
    <name evidence="7" type="ORF">EBN03_08395</name>
</gene>
<dbReference type="Proteomes" id="UP000279275">
    <property type="component" value="Unassembled WGS sequence"/>
</dbReference>
<keyword evidence="3" id="KW-0238">DNA-binding</keyword>
<keyword evidence="4" id="KW-0010">Activator</keyword>
<dbReference type="InterPro" id="IPR005119">
    <property type="entry name" value="LysR_subst-bd"/>
</dbReference>
<keyword evidence="8" id="KW-1185">Reference proteome</keyword>
<dbReference type="InterPro" id="IPR036390">
    <property type="entry name" value="WH_DNA-bd_sf"/>
</dbReference>
<evidence type="ECO:0000313" key="7">
    <source>
        <dbReference type="EMBL" id="RMI33209.1"/>
    </source>
</evidence>
<keyword evidence="2" id="KW-0805">Transcription regulation</keyword>
<protein>
    <submittedName>
        <fullName evidence="7">LysR family transcriptional regulator</fullName>
    </submittedName>
</protein>
<evidence type="ECO:0000256" key="5">
    <source>
        <dbReference type="ARBA" id="ARBA00023163"/>
    </source>
</evidence>
<dbReference type="AlphaFoldDB" id="A0A3M2L6D2"/>
<evidence type="ECO:0000313" key="8">
    <source>
        <dbReference type="Proteomes" id="UP000279275"/>
    </source>
</evidence>
<accession>A0A3M2L6D2</accession>
<dbReference type="PROSITE" id="PS50931">
    <property type="entry name" value="HTH_LYSR"/>
    <property type="match status" value="1"/>
</dbReference>
<dbReference type="GO" id="GO:0032993">
    <property type="term" value="C:protein-DNA complex"/>
    <property type="evidence" value="ECO:0007669"/>
    <property type="project" value="TreeGrafter"/>
</dbReference>
<dbReference type="OrthoDB" id="79118at2"/>
<organism evidence="7 8">
    <name type="scientific">Nocardia stercoris</name>
    <dbReference type="NCBI Taxonomy" id="2483361"/>
    <lineage>
        <taxon>Bacteria</taxon>
        <taxon>Bacillati</taxon>
        <taxon>Actinomycetota</taxon>
        <taxon>Actinomycetes</taxon>
        <taxon>Mycobacteriales</taxon>
        <taxon>Nocardiaceae</taxon>
        <taxon>Nocardia</taxon>
    </lineage>
</organism>
<sequence length="328" mass="34808">MAVLDTQHVRSFVAVAEAGNITRAAGQLHLTQQAVSLHIQQLERTLGVALLVRTSRGVVLTAAGDEFARGGAEVLTDLEALALRVQAVARRQEGTLRLACCPYSTTLFATSIAEAMERAVPGIDVELVTVTTQPAEMELLLRGAADAAFMWLPVGDDRLHHAEIRRDERAVAVCANHPLADRESVGLAELADDPVVQPNVLLSDAAVRHWLAEPRPGGQHAVRGPETAEIAEALMMVARGRGVWLAPRPVGDWAATPGVRWIPVVDAEPSDLAVVWLPSAPKDLVTRLITEVRSITGWSGATGDDVPAQAGLVATPRSVVSAFDSGTA</sequence>
<comment type="caution">
    <text evidence="7">The sequence shown here is derived from an EMBL/GenBank/DDBJ whole genome shotgun (WGS) entry which is preliminary data.</text>
</comment>
<dbReference type="InterPro" id="IPR036388">
    <property type="entry name" value="WH-like_DNA-bd_sf"/>
</dbReference>
<dbReference type="Pfam" id="PF03466">
    <property type="entry name" value="LysR_substrate"/>
    <property type="match status" value="1"/>
</dbReference>
<dbReference type="SUPFAM" id="SSF46785">
    <property type="entry name" value="Winged helix' DNA-binding domain"/>
    <property type="match status" value="1"/>
</dbReference>
<evidence type="ECO:0000256" key="1">
    <source>
        <dbReference type="ARBA" id="ARBA00009437"/>
    </source>
</evidence>
<dbReference type="PRINTS" id="PR00039">
    <property type="entry name" value="HTHLYSR"/>
</dbReference>
<dbReference type="Pfam" id="PF00126">
    <property type="entry name" value="HTH_1"/>
    <property type="match status" value="1"/>
</dbReference>
<reference evidence="7 8" key="1">
    <citation type="submission" date="2018-10" db="EMBL/GenBank/DDBJ databases">
        <title>Isolation from cow dung.</title>
        <authorList>
            <person name="Ling L."/>
        </authorList>
    </citation>
    <scope>NUCLEOTIDE SEQUENCE [LARGE SCALE GENOMIC DNA]</scope>
    <source>
        <strain evidence="7 8">NEAU-LL90</strain>
    </source>
</reference>
<dbReference type="SUPFAM" id="SSF53850">
    <property type="entry name" value="Periplasmic binding protein-like II"/>
    <property type="match status" value="1"/>
</dbReference>
<dbReference type="InterPro" id="IPR000847">
    <property type="entry name" value="LysR_HTH_N"/>
</dbReference>
<evidence type="ECO:0000256" key="2">
    <source>
        <dbReference type="ARBA" id="ARBA00023015"/>
    </source>
</evidence>
<dbReference type="GO" id="GO:0003700">
    <property type="term" value="F:DNA-binding transcription factor activity"/>
    <property type="evidence" value="ECO:0007669"/>
    <property type="project" value="InterPro"/>
</dbReference>
<comment type="similarity">
    <text evidence="1">Belongs to the LysR transcriptional regulatory family.</text>
</comment>
<evidence type="ECO:0000256" key="3">
    <source>
        <dbReference type="ARBA" id="ARBA00023125"/>
    </source>
</evidence>
<evidence type="ECO:0000256" key="4">
    <source>
        <dbReference type="ARBA" id="ARBA00023159"/>
    </source>
</evidence>
<dbReference type="Gene3D" id="3.40.190.10">
    <property type="entry name" value="Periplasmic binding protein-like II"/>
    <property type="match status" value="2"/>
</dbReference>
<dbReference type="Gene3D" id="1.10.10.10">
    <property type="entry name" value="Winged helix-like DNA-binding domain superfamily/Winged helix DNA-binding domain"/>
    <property type="match status" value="1"/>
</dbReference>
<dbReference type="PANTHER" id="PTHR30346">
    <property type="entry name" value="TRANSCRIPTIONAL DUAL REGULATOR HCAR-RELATED"/>
    <property type="match status" value="1"/>
</dbReference>
<keyword evidence="5" id="KW-0804">Transcription</keyword>
<feature type="domain" description="HTH lysR-type" evidence="6">
    <location>
        <begin position="4"/>
        <end position="61"/>
    </location>
</feature>